<dbReference type="AlphaFoldDB" id="A0A3R8Y8R4"/>
<evidence type="ECO:0000313" key="3">
    <source>
        <dbReference type="Proteomes" id="UP000272833"/>
    </source>
</evidence>
<name>A0A3R8Y8R4_ECTOL</name>
<dbReference type="Proteomes" id="UP000272833">
    <property type="component" value="Unassembled WGS sequence"/>
</dbReference>
<feature type="domain" description="DUF4435" evidence="1">
    <location>
        <begin position="23"/>
        <end position="239"/>
    </location>
</feature>
<comment type="caution">
    <text evidence="2">The sequence shown here is derived from an EMBL/GenBank/DDBJ whole genome shotgun (WGS) entry which is preliminary data.</text>
</comment>
<evidence type="ECO:0000259" key="1">
    <source>
        <dbReference type="Pfam" id="PF14491"/>
    </source>
</evidence>
<reference evidence="2 3" key="1">
    <citation type="submission" date="2018-10" db="EMBL/GenBank/DDBJ databases">
        <title>Transmission dynamics of multidrug resistant bacteria on intensive care unit surfaces.</title>
        <authorList>
            <person name="D'Souza A.W."/>
            <person name="Potter R.F."/>
            <person name="Wallace M."/>
            <person name="Shupe A."/>
            <person name="Patel S."/>
            <person name="Sun S."/>
            <person name="Gul D."/>
            <person name="Kwon J.H."/>
            <person name="Andleeb S."/>
            <person name="Burnham C.-A.D."/>
            <person name="Dantas G."/>
        </authorList>
    </citation>
    <scope>NUCLEOTIDE SEQUENCE [LARGE SCALE GENOMIC DNA]</scope>
    <source>
        <strain evidence="2 3">PO_271</strain>
    </source>
</reference>
<organism evidence="2 3">
    <name type="scientific">Ectopseudomonas oleovorans</name>
    <name type="common">Pseudomonas oleovorans</name>
    <dbReference type="NCBI Taxonomy" id="301"/>
    <lineage>
        <taxon>Bacteria</taxon>
        <taxon>Pseudomonadati</taxon>
        <taxon>Pseudomonadota</taxon>
        <taxon>Gammaproteobacteria</taxon>
        <taxon>Pseudomonadales</taxon>
        <taxon>Pseudomonadaceae</taxon>
        <taxon>Ectopseudomonas</taxon>
    </lineage>
</organism>
<dbReference type="Pfam" id="PF14491">
    <property type="entry name" value="DUF4435"/>
    <property type="match status" value="1"/>
</dbReference>
<accession>A0A3R8Y8R4</accession>
<dbReference type="EMBL" id="RHRS01000013">
    <property type="protein sequence ID" value="RRW37662.1"/>
    <property type="molecule type" value="Genomic_DNA"/>
</dbReference>
<gene>
    <name evidence="2" type="ORF">EGJ44_06890</name>
</gene>
<evidence type="ECO:0000313" key="2">
    <source>
        <dbReference type="EMBL" id="RRW37662.1"/>
    </source>
</evidence>
<sequence>MADLEYSNEALNVIGAFYSAERMLYVEGDDDVVFWEYMLEKFGRREFKVQSTGGIEELNKYINKITSEEIDSSAARDSDFTELTNSNQPLRIARTYGHSIENTLISATTLCKIIRSHGRVPGRFVDEAHCEAWLTDFYRSFEDLVIYDAANEIAGLGVSVLGLNCTRYMKNKASCIPDEEKINEKLQELNKNNELSDAAHTVRGAIARSARDCCHFVRGHFLSSAALKYINNAIRRADSKKTPSADAFFSSALIAFETVFDDTHPELDHYRSNVLNL</sequence>
<protein>
    <submittedName>
        <fullName evidence="2">DUF4435 domain-containing protein</fullName>
    </submittedName>
</protein>
<dbReference type="InterPro" id="IPR029492">
    <property type="entry name" value="DUF4435"/>
</dbReference>
<proteinExistence type="predicted"/>
<dbReference type="RefSeq" id="WP_125873912.1">
    <property type="nucleotide sequence ID" value="NZ_RHRS01000013.1"/>
</dbReference>